<keyword evidence="3" id="KW-1133">Transmembrane helix</keyword>
<dbReference type="PANTHER" id="PTHR37313:SF2">
    <property type="entry name" value="UPF0749 PROTEIN YLXX"/>
    <property type="match status" value="1"/>
</dbReference>
<evidence type="ECO:0000313" key="4">
    <source>
        <dbReference type="EMBL" id="PIT97625.1"/>
    </source>
</evidence>
<dbReference type="Gene3D" id="3.30.70.1880">
    <property type="entry name" value="Protein of unknown function DUF881"/>
    <property type="match status" value="1"/>
</dbReference>
<evidence type="ECO:0008006" key="6">
    <source>
        <dbReference type="Google" id="ProtNLM"/>
    </source>
</evidence>
<proteinExistence type="inferred from homology"/>
<organism evidence="4 5">
    <name type="scientific">Candidatus Berkelbacteria bacterium CG10_big_fil_rev_8_21_14_0_10_41_12</name>
    <dbReference type="NCBI Taxonomy" id="1974513"/>
    <lineage>
        <taxon>Bacteria</taxon>
        <taxon>Candidatus Berkelbacteria</taxon>
    </lineage>
</organism>
<dbReference type="InterPro" id="IPR010273">
    <property type="entry name" value="DUF881"/>
</dbReference>
<evidence type="ECO:0000256" key="2">
    <source>
        <dbReference type="SAM" id="Coils"/>
    </source>
</evidence>
<keyword evidence="3" id="KW-0812">Transmembrane</keyword>
<dbReference type="EMBL" id="PEZV01000003">
    <property type="protein sequence ID" value="PIT97625.1"/>
    <property type="molecule type" value="Genomic_DNA"/>
</dbReference>
<gene>
    <name evidence="4" type="ORF">COT77_00430</name>
</gene>
<dbReference type="AlphaFoldDB" id="A0A2M6WXW6"/>
<comment type="caution">
    <text evidence="4">The sequence shown here is derived from an EMBL/GenBank/DDBJ whole genome shotgun (WGS) entry which is preliminary data.</text>
</comment>
<dbReference type="PANTHER" id="PTHR37313">
    <property type="entry name" value="UPF0749 PROTEIN RV1825"/>
    <property type="match status" value="1"/>
</dbReference>
<feature type="coiled-coil region" evidence="2">
    <location>
        <begin position="49"/>
        <end position="76"/>
    </location>
</feature>
<evidence type="ECO:0000256" key="3">
    <source>
        <dbReference type="SAM" id="Phobius"/>
    </source>
</evidence>
<keyword evidence="3" id="KW-0472">Membrane</keyword>
<feature type="transmembrane region" description="Helical" evidence="3">
    <location>
        <begin position="9"/>
        <end position="29"/>
    </location>
</feature>
<keyword evidence="2" id="KW-0175">Coiled coil</keyword>
<accession>A0A2M6WXW6</accession>
<evidence type="ECO:0000313" key="5">
    <source>
        <dbReference type="Proteomes" id="UP000228596"/>
    </source>
</evidence>
<name>A0A2M6WXW6_9BACT</name>
<reference evidence="5" key="1">
    <citation type="submission" date="2017-09" db="EMBL/GenBank/DDBJ databases">
        <title>Depth-based differentiation of microbial function through sediment-hosted aquifers and enrichment of novel symbionts in the deep terrestrial subsurface.</title>
        <authorList>
            <person name="Probst A.J."/>
            <person name="Ladd B."/>
            <person name="Jarett J.K."/>
            <person name="Geller-Mcgrath D.E."/>
            <person name="Sieber C.M.K."/>
            <person name="Emerson J.B."/>
            <person name="Anantharaman K."/>
            <person name="Thomas B.C."/>
            <person name="Malmstrom R."/>
            <person name="Stieglmeier M."/>
            <person name="Klingl A."/>
            <person name="Woyke T."/>
            <person name="Ryan C.M."/>
            <person name="Banfield J.F."/>
        </authorList>
    </citation>
    <scope>NUCLEOTIDE SEQUENCE [LARGE SCALE GENOMIC DNA]</scope>
</reference>
<sequence length="200" mass="22321">MKKIRDSQFMVLMIATFILALFGIILYRYSKKVGQSNISQEAESRAIRVSSLFEENEKLNEQLKSLTKQESELESALTNNTEANNFLTKEQNKYTIMSGVSGIKGPGVELSISHHLEITQLVDLINAIRNSGAEGVSVNGSRVIYKTPLNLFAEQEKYTIEIIGDKDVLYDALTRPGGILEQITNGVVERKDEIILPKIA</sequence>
<dbReference type="Pfam" id="PF05949">
    <property type="entry name" value="DUF881"/>
    <property type="match status" value="1"/>
</dbReference>
<dbReference type="Proteomes" id="UP000228596">
    <property type="component" value="Unassembled WGS sequence"/>
</dbReference>
<comment type="similarity">
    <text evidence="1">Belongs to the UPF0749 family.</text>
</comment>
<evidence type="ECO:0000256" key="1">
    <source>
        <dbReference type="ARBA" id="ARBA00009108"/>
    </source>
</evidence>
<protein>
    <recommendedName>
        <fullName evidence="6">DUF881 domain-containing protein</fullName>
    </recommendedName>
</protein>